<feature type="region of interest" description="Disordered" evidence="1">
    <location>
        <begin position="24"/>
        <end position="49"/>
    </location>
</feature>
<organism evidence="2 3">
    <name type="scientific">Streptantibioticus rubrisoli</name>
    <dbReference type="NCBI Taxonomy" id="1387313"/>
    <lineage>
        <taxon>Bacteria</taxon>
        <taxon>Bacillati</taxon>
        <taxon>Actinomycetota</taxon>
        <taxon>Actinomycetes</taxon>
        <taxon>Kitasatosporales</taxon>
        <taxon>Streptomycetaceae</taxon>
        <taxon>Streptantibioticus</taxon>
    </lineage>
</organism>
<evidence type="ECO:0000313" key="3">
    <source>
        <dbReference type="Proteomes" id="UP001206206"/>
    </source>
</evidence>
<keyword evidence="3" id="KW-1185">Reference proteome</keyword>
<reference evidence="2 3" key="1">
    <citation type="submission" date="2022-06" db="EMBL/GenBank/DDBJ databases">
        <title>Draft genome sequence of type strain Streptomyces rubrisoli DSM 42083.</title>
        <authorList>
            <person name="Duangmal K."/>
            <person name="Klaysubun C."/>
        </authorList>
    </citation>
    <scope>NUCLEOTIDE SEQUENCE [LARGE SCALE GENOMIC DNA]</scope>
    <source>
        <strain evidence="2 3">DSM 42083</strain>
    </source>
</reference>
<comment type="caution">
    <text evidence="2">The sequence shown here is derived from an EMBL/GenBank/DDBJ whole genome shotgun (WGS) entry which is preliminary data.</text>
</comment>
<dbReference type="RefSeq" id="WP_255927154.1">
    <property type="nucleotide sequence ID" value="NZ_JANFNH010000009.1"/>
</dbReference>
<protein>
    <submittedName>
        <fullName evidence="2">Uncharacterized protein</fullName>
    </submittedName>
</protein>
<gene>
    <name evidence="2" type="ORF">NON19_11875</name>
</gene>
<evidence type="ECO:0000256" key="1">
    <source>
        <dbReference type="SAM" id="MobiDB-lite"/>
    </source>
</evidence>
<accession>A0ABT1PBF9</accession>
<sequence length="49" mass="5312">MDSPRPLLAESRQWRGLITRYEEPAVAHRPDSSSQAASRAPPGDPGEAP</sequence>
<dbReference type="EMBL" id="JANFNH010000009">
    <property type="protein sequence ID" value="MCQ4042713.1"/>
    <property type="molecule type" value="Genomic_DNA"/>
</dbReference>
<evidence type="ECO:0000313" key="2">
    <source>
        <dbReference type="EMBL" id="MCQ4042713.1"/>
    </source>
</evidence>
<name>A0ABT1PBF9_9ACTN</name>
<dbReference type="Proteomes" id="UP001206206">
    <property type="component" value="Unassembled WGS sequence"/>
</dbReference>
<proteinExistence type="predicted"/>